<evidence type="ECO:0000256" key="7">
    <source>
        <dbReference type="SAM" id="MobiDB-lite"/>
    </source>
</evidence>
<evidence type="ECO:0000256" key="2">
    <source>
        <dbReference type="ARBA" id="ARBA00022553"/>
    </source>
</evidence>
<accession>A0AA47M848</accession>
<feature type="compositionally biased region" description="Basic and acidic residues" evidence="7">
    <location>
        <begin position="1"/>
        <end position="18"/>
    </location>
</feature>
<reference evidence="10" key="1">
    <citation type="journal article" date="2023" name="Front. Mar. Sci.">
        <title>A new Merluccius polli reference genome to investigate the effects of global change in West African waters.</title>
        <authorList>
            <person name="Mateo J.L."/>
            <person name="Blanco-Fernandez C."/>
            <person name="Garcia-Vazquez E."/>
            <person name="Machado-Schiaffino G."/>
        </authorList>
    </citation>
    <scope>NUCLEOTIDE SEQUENCE</scope>
    <source>
        <strain evidence="10">C29</strain>
        <tissue evidence="10">Fin</tissue>
    </source>
</reference>
<dbReference type="Gene3D" id="2.30.30.40">
    <property type="entry name" value="SH3 Domains"/>
    <property type="match status" value="1"/>
</dbReference>
<dbReference type="InterPro" id="IPR001452">
    <property type="entry name" value="SH3_domain"/>
</dbReference>
<dbReference type="SMART" id="SM00252">
    <property type="entry name" value="SH2"/>
    <property type="match status" value="1"/>
</dbReference>
<keyword evidence="2" id="KW-0597">Phosphoprotein</keyword>
<dbReference type="EMBL" id="JAOPHQ010005437">
    <property type="protein sequence ID" value="KAK0135339.1"/>
    <property type="molecule type" value="Genomic_DNA"/>
</dbReference>
<dbReference type="CDD" id="cd12007">
    <property type="entry name" value="SH3_Yes"/>
    <property type="match status" value="1"/>
</dbReference>
<dbReference type="SUPFAM" id="SSF50044">
    <property type="entry name" value="SH3-domain"/>
    <property type="match status" value="1"/>
</dbReference>
<dbReference type="CDD" id="cd09933">
    <property type="entry name" value="SH2_Src_family"/>
    <property type="match status" value="1"/>
</dbReference>
<name>A0AA47M848_MERPO</name>
<dbReference type="Pfam" id="PF00018">
    <property type="entry name" value="SH3_1"/>
    <property type="match status" value="1"/>
</dbReference>
<feature type="domain" description="SH2" evidence="8">
    <location>
        <begin position="165"/>
        <end position="262"/>
    </location>
</feature>
<protein>
    <submittedName>
        <fullName evidence="10">Tyrosine-protein kinase yes</fullName>
    </submittedName>
</protein>
<keyword evidence="10" id="KW-0418">Kinase</keyword>
<dbReference type="InterPro" id="IPR043539">
    <property type="entry name" value="Grb2-like"/>
</dbReference>
<dbReference type="Gene3D" id="3.30.505.10">
    <property type="entry name" value="SH2 domain"/>
    <property type="match status" value="1"/>
</dbReference>
<evidence type="ECO:0000313" key="11">
    <source>
        <dbReference type="Proteomes" id="UP001174136"/>
    </source>
</evidence>
<dbReference type="PROSITE" id="PS50001">
    <property type="entry name" value="SH2"/>
    <property type="match status" value="1"/>
</dbReference>
<feature type="region of interest" description="Disordered" evidence="7">
    <location>
        <begin position="1"/>
        <end position="32"/>
    </location>
</feature>
<dbReference type="Pfam" id="PF00017">
    <property type="entry name" value="SH2"/>
    <property type="match status" value="1"/>
</dbReference>
<evidence type="ECO:0000313" key="10">
    <source>
        <dbReference type="EMBL" id="KAK0135339.1"/>
    </source>
</evidence>
<sequence length="351" mass="38364">MGCVRSKEDKGPALKYRPDNNASGPVNSHMGHYGPDPTLMGHSPAATKMNNSGYGGHGVGASLTPFGGASAIMTPFGGASSSFTSVAVSSPFPGVVTGGVTFFVALYDYEARTADDLSFTKGDRFQIINNTEGDWWEARSINTGQKGYIPSNYVAPADSIQAEEWYFGKMGRKDAERLLLVPGNQRGTFLARESETTKGAYSLSIRDWDEMKGDNVKHYKIRKLDSGGYYITTRAQFDALQKLVKHYTEHSDGLCYRLTMVCPTVKPQTQGLAKDAWEIPRESLRLELKLGQGCFGEVWMGSLLDFLKEGDGKYLKLPQLVDMAAQVKHSRATFSTNNTAISLPPLQGLSQ</sequence>
<keyword evidence="1 6" id="KW-0728">SH3 domain</keyword>
<dbReference type="SUPFAM" id="SSF55550">
    <property type="entry name" value="SH2 domain"/>
    <property type="match status" value="1"/>
</dbReference>
<dbReference type="Gene3D" id="3.30.200.20">
    <property type="entry name" value="Phosphorylase Kinase, domain 1"/>
    <property type="match status" value="1"/>
</dbReference>
<keyword evidence="11" id="KW-1185">Reference proteome</keyword>
<keyword evidence="3 5" id="KW-0727">SH2 domain</keyword>
<dbReference type="PRINTS" id="PR00452">
    <property type="entry name" value="SH3DOMAIN"/>
</dbReference>
<dbReference type="PRINTS" id="PR00401">
    <property type="entry name" value="SH2DOMAIN"/>
</dbReference>
<dbReference type="SMART" id="SM00326">
    <property type="entry name" value="SH3"/>
    <property type="match status" value="1"/>
</dbReference>
<keyword evidence="10" id="KW-0808">Transferase</keyword>
<dbReference type="PROSITE" id="PS50002">
    <property type="entry name" value="SH3"/>
    <property type="match status" value="1"/>
</dbReference>
<dbReference type="PANTHER" id="PTHR46037">
    <property type="entry name" value="PROTEIN ENHANCER OF SEVENLESS 2B"/>
    <property type="match status" value="1"/>
</dbReference>
<keyword evidence="4" id="KW-0449">Lipoprotein</keyword>
<evidence type="ECO:0000256" key="1">
    <source>
        <dbReference type="ARBA" id="ARBA00022443"/>
    </source>
</evidence>
<dbReference type="InterPro" id="IPR035751">
    <property type="entry name" value="Yes_SH3"/>
</dbReference>
<comment type="caution">
    <text evidence="10">The sequence shown here is derived from an EMBL/GenBank/DDBJ whole genome shotgun (WGS) entry which is preliminary data.</text>
</comment>
<dbReference type="AlphaFoldDB" id="A0AA47M848"/>
<evidence type="ECO:0000256" key="6">
    <source>
        <dbReference type="PROSITE-ProRule" id="PRU00192"/>
    </source>
</evidence>
<proteinExistence type="predicted"/>
<evidence type="ECO:0000259" key="9">
    <source>
        <dbReference type="PROSITE" id="PS50002"/>
    </source>
</evidence>
<organism evidence="10 11">
    <name type="scientific">Merluccius polli</name>
    <name type="common">Benguela hake</name>
    <name type="synonym">Merluccius cadenati</name>
    <dbReference type="NCBI Taxonomy" id="89951"/>
    <lineage>
        <taxon>Eukaryota</taxon>
        <taxon>Metazoa</taxon>
        <taxon>Chordata</taxon>
        <taxon>Craniata</taxon>
        <taxon>Vertebrata</taxon>
        <taxon>Euteleostomi</taxon>
        <taxon>Actinopterygii</taxon>
        <taxon>Neopterygii</taxon>
        <taxon>Teleostei</taxon>
        <taxon>Neoteleostei</taxon>
        <taxon>Acanthomorphata</taxon>
        <taxon>Zeiogadaria</taxon>
        <taxon>Gadariae</taxon>
        <taxon>Gadiformes</taxon>
        <taxon>Gadoidei</taxon>
        <taxon>Merlucciidae</taxon>
        <taxon>Merluccius</taxon>
    </lineage>
</organism>
<evidence type="ECO:0000256" key="3">
    <source>
        <dbReference type="ARBA" id="ARBA00022999"/>
    </source>
</evidence>
<dbReference type="InterPro" id="IPR000980">
    <property type="entry name" value="SH2"/>
</dbReference>
<evidence type="ECO:0000259" key="8">
    <source>
        <dbReference type="PROSITE" id="PS50001"/>
    </source>
</evidence>
<evidence type="ECO:0000256" key="4">
    <source>
        <dbReference type="ARBA" id="ARBA00023288"/>
    </source>
</evidence>
<dbReference type="FunFam" id="3.30.505.10:FF:000001">
    <property type="entry name" value="Tyrosine-protein kinase"/>
    <property type="match status" value="1"/>
</dbReference>
<dbReference type="Proteomes" id="UP001174136">
    <property type="component" value="Unassembled WGS sequence"/>
</dbReference>
<dbReference type="InterPro" id="IPR036860">
    <property type="entry name" value="SH2_dom_sf"/>
</dbReference>
<evidence type="ECO:0000256" key="5">
    <source>
        <dbReference type="PROSITE-ProRule" id="PRU00191"/>
    </source>
</evidence>
<dbReference type="GO" id="GO:0016301">
    <property type="term" value="F:kinase activity"/>
    <property type="evidence" value="ECO:0007669"/>
    <property type="project" value="UniProtKB-KW"/>
</dbReference>
<dbReference type="InterPro" id="IPR036028">
    <property type="entry name" value="SH3-like_dom_sf"/>
</dbReference>
<gene>
    <name evidence="10" type="primary">yes1</name>
    <name evidence="10" type="ORF">N1851_028816</name>
</gene>
<feature type="domain" description="SH3" evidence="9">
    <location>
        <begin position="98"/>
        <end position="159"/>
    </location>
</feature>
<dbReference type="FunFam" id="2.30.30.40:FF:000022">
    <property type="entry name" value="Tyrosine-protein kinase"/>
    <property type="match status" value="1"/>
</dbReference>